<evidence type="ECO:0000313" key="7">
    <source>
        <dbReference type="EMBL" id="CBJ48374.1"/>
    </source>
</evidence>
<dbReference type="Pfam" id="PF03133">
    <property type="entry name" value="TTL"/>
    <property type="match status" value="2"/>
</dbReference>
<dbReference type="EMBL" id="FN649727">
    <property type="protein sequence ID" value="CBJ48374.1"/>
    <property type="molecule type" value="Genomic_DNA"/>
</dbReference>
<organism evidence="7 8">
    <name type="scientific">Ectocarpus siliculosus</name>
    <name type="common">Brown alga</name>
    <name type="synonym">Conferva siliculosa</name>
    <dbReference type="NCBI Taxonomy" id="2880"/>
    <lineage>
        <taxon>Eukaryota</taxon>
        <taxon>Sar</taxon>
        <taxon>Stramenopiles</taxon>
        <taxon>Ochrophyta</taxon>
        <taxon>PX clade</taxon>
        <taxon>Phaeophyceae</taxon>
        <taxon>Ectocarpales</taxon>
        <taxon>Ectocarpaceae</taxon>
        <taxon>Ectocarpus</taxon>
    </lineage>
</organism>
<dbReference type="PROSITE" id="PS51221">
    <property type="entry name" value="TTL"/>
    <property type="match status" value="1"/>
</dbReference>
<accession>D7FQ42</accession>
<dbReference type="PANTHER" id="PTHR45870:SF2">
    <property type="entry name" value="TUBULIN MONOGLYCYLASE TTLL3"/>
    <property type="match status" value="1"/>
</dbReference>
<keyword evidence="4" id="KW-0547">Nucleotide-binding</keyword>
<gene>
    <name evidence="7" type="ORF">Esi_0002_0147</name>
</gene>
<dbReference type="eggNOG" id="KOG2157">
    <property type="taxonomic scope" value="Eukaryota"/>
</dbReference>
<dbReference type="STRING" id="2880.D7FQ42"/>
<keyword evidence="8" id="KW-1185">Reference proteome</keyword>
<evidence type="ECO:0008006" key="9">
    <source>
        <dbReference type="Google" id="ProtNLM"/>
    </source>
</evidence>
<evidence type="ECO:0000256" key="2">
    <source>
        <dbReference type="ARBA" id="ARBA00022490"/>
    </source>
</evidence>
<evidence type="ECO:0000256" key="4">
    <source>
        <dbReference type="ARBA" id="ARBA00022741"/>
    </source>
</evidence>
<feature type="compositionally biased region" description="Basic and acidic residues" evidence="6">
    <location>
        <begin position="356"/>
        <end position="374"/>
    </location>
</feature>
<dbReference type="PANTHER" id="PTHR45870">
    <property type="entry name" value="TUBULIN MONOGLYCYLASE TTLL3"/>
    <property type="match status" value="1"/>
</dbReference>
<dbReference type="InterPro" id="IPR004344">
    <property type="entry name" value="TTL/TTLL_fam"/>
</dbReference>
<dbReference type="GO" id="GO:0070736">
    <property type="term" value="F:protein-glycine ligase activity, initiating"/>
    <property type="evidence" value="ECO:0007669"/>
    <property type="project" value="TreeGrafter"/>
</dbReference>
<keyword evidence="5" id="KW-0067">ATP-binding</keyword>
<dbReference type="GO" id="GO:0005737">
    <property type="term" value="C:cytoplasm"/>
    <property type="evidence" value="ECO:0007669"/>
    <property type="project" value="UniProtKB-SubCell"/>
</dbReference>
<feature type="compositionally biased region" description="Low complexity" evidence="6">
    <location>
        <begin position="482"/>
        <end position="493"/>
    </location>
</feature>
<dbReference type="GO" id="GO:0015630">
    <property type="term" value="C:microtubule cytoskeleton"/>
    <property type="evidence" value="ECO:0007669"/>
    <property type="project" value="TreeGrafter"/>
</dbReference>
<name>D7FQ42_ECTSI</name>
<evidence type="ECO:0000256" key="1">
    <source>
        <dbReference type="ARBA" id="ARBA00004496"/>
    </source>
</evidence>
<dbReference type="EMBL" id="FN648375">
    <property type="protein sequence ID" value="CBJ48374.1"/>
    <property type="molecule type" value="Genomic_DNA"/>
</dbReference>
<proteinExistence type="predicted"/>
<dbReference type="InParanoid" id="D7FQ42"/>
<dbReference type="OrthoDB" id="202825at2759"/>
<feature type="compositionally biased region" description="Polar residues" evidence="6">
    <location>
        <begin position="183"/>
        <end position="194"/>
    </location>
</feature>
<evidence type="ECO:0000256" key="5">
    <source>
        <dbReference type="ARBA" id="ARBA00022840"/>
    </source>
</evidence>
<dbReference type="InterPro" id="IPR051437">
    <property type="entry name" value="TTLL_monoglycylase"/>
</dbReference>
<feature type="region of interest" description="Disordered" evidence="6">
    <location>
        <begin position="534"/>
        <end position="554"/>
    </location>
</feature>
<feature type="region of interest" description="Disordered" evidence="6">
    <location>
        <begin position="1"/>
        <end position="29"/>
    </location>
</feature>
<keyword evidence="2" id="KW-0963">Cytoplasm</keyword>
<evidence type="ECO:0000256" key="6">
    <source>
        <dbReference type="SAM" id="MobiDB-lite"/>
    </source>
</evidence>
<comment type="subcellular location">
    <subcellularLocation>
        <location evidence="1">Cytoplasm</location>
    </subcellularLocation>
</comment>
<sequence length="554" mass="59886">MDAAHGTTEDSKARSVEGREAEEEARGVSSSVAMARELLRALDEGGTDPQAALCLGPANAWVVKPAGLSCGRGVEVASSLRTLVSACRQLEWKAVVQKYVERPLLVQGYKFDIRQWVLVTSCNPLVVWGFDESYTRFSSRPFTMDAPSLSDRLVHLCNHSVQKQQNGRGDESCAASASATATGMNNDSSVSSKEAGSGGGRETLPSGSQQNMWTAGQLRNHLQQRFQGHDVFQEVVVPRIRSVVVQTLLGVREELEMKGRAVEWLGFDLMVAEDLRVMLIEVNVSPDVSHSTPVTARLVPDATEDALSLLLDDGEADKRAAATPLPGLPNPCHSSSRSTGAEAAGEAKTVSGPDFSRVHDPGVGDRREGEASPRVVDKPRWRVWHKGEEESRTVLRGLREAKKTWCEKRRNKRRSRHLSDSISSVPVAEDDRHMALAVVEGILDSSSRARTTAVQAAEAEPPDPPSDVAVSPSESRRTAPAEGSMEGCGSSSSFIEGRTQDVWETVGELRGTVGELCEKLGLLTAEGGVEMTAEGAVDAQHTFPEQSENEEEEL</sequence>
<dbReference type="Proteomes" id="UP000002630">
    <property type="component" value="Linkage Group LG02"/>
</dbReference>
<feature type="region of interest" description="Disordered" evidence="6">
    <location>
        <begin position="320"/>
        <end position="374"/>
    </location>
</feature>
<evidence type="ECO:0000256" key="3">
    <source>
        <dbReference type="ARBA" id="ARBA00022598"/>
    </source>
</evidence>
<dbReference type="GO" id="GO:0005524">
    <property type="term" value="F:ATP binding"/>
    <property type="evidence" value="ECO:0007669"/>
    <property type="project" value="UniProtKB-KW"/>
</dbReference>
<keyword evidence="3" id="KW-0436">Ligase</keyword>
<reference evidence="7 8" key="1">
    <citation type="journal article" date="2010" name="Nature">
        <title>The Ectocarpus genome and the independent evolution of multicellularity in brown algae.</title>
        <authorList>
            <person name="Cock J.M."/>
            <person name="Sterck L."/>
            <person name="Rouze P."/>
            <person name="Scornet D."/>
            <person name="Allen A.E."/>
            <person name="Amoutzias G."/>
            <person name="Anthouard V."/>
            <person name="Artiguenave F."/>
            <person name="Aury J.M."/>
            <person name="Badger J.H."/>
            <person name="Beszteri B."/>
            <person name="Billiau K."/>
            <person name="Bonnet E."/>
            <person name="Bothwell J.H."/>
            <person name="Bowler C."/>
            <person name="Boyen C."/>
            <person name="Brownlee C."/>
            <person name="Carrano C.J."/>
            <person name="Charrier B."/>
            <person name="Cho G.Y."/>
            <person name="Coelho S.M."/>
            <person name="Collen J."/>
            <person name="Corre E."/>
            <person name="Da Silva C."/>
            <person name="Delage L."/>
            <person name="Delaroque N."/>
            <person name="Dittami S.M."/>
            <person name="Doulbeau S."/>
            <person name="Elias M."/>
            <person name="Farnham G."/>
            <person name="Gachon C.M."/>
            <person name="Gschloessl B."/>
            <person name="Heesch S."/>
            <person name="Jabbari K."/>
            <person name="Jubin C."/>
            <person name="Kawai H."/>
            <person name="Kimura K."/>
            <person name="Kloareg B."/>
            <person name="Kupper F.C."/>
            <person name="Lang D."/>
            <person name="Le Bail A."/>
            <person name="Leblanc C."/>
            <person name="Lerouge P."/>
            <person name="Lohr M."/>
            <person name="Lopez P.J."/>
            <person name="Martens C."/>
            <person name="Maumus F."/>
            <person name="Michel G."/>
            <person name="Miranda-Saavedra D."/>
            <person name="Morales J."/>
            <person name="Moreau H."/>
            <person name="Motomura T."/>
            <person name="Nagasato C."/>
            <person name="Napoli C.A."/>
            <person name="Nelson D.R."/>
            <person name="Nyvall-Collen P."/>
            <person name="Peters A.F."/>
            <person name="Pommier C."/>
            <person name="Potin P."/>
            <person name="Poulain J."/>
            <person name="Quesneville H."/>
            <person name="Read B."/>
            <person name="Rensing S.A."/>
            <person name="Ritter A."/>
            <person name="Rousvoal S."/>
            <person name="Samanta M."/>
            <person name="Samson G."/>
            <person name="Schroeder D.C."/>
            <person name="Segurens B."/>
            <person name="Strittmatter M."/>
            <person name="Tonon T."/>
            <person name="Tregear J.W."/>
            <person name="Valentin K."/>
            <person name="von Dassow P."/>
            <person name="Yamagishi T."/>
            <person name="Van de Peer Y."/>
            <person name="Wincker P."/>
        </authorList>
    </citation>
    <scope>NUCLEOTIDE SEQUENCE [LARGE SCALE GENOMIC DNA]</scope>
    <source>
        <strain evidence="8">Ec32 / CCAP1310/4</strain>
    </source>
</reference>
<feature type="compositionally biased region" description="Basic and acidic residues" evidence="6">
    <location>
        <begin position="7"/>
        <end position="19"/>
    </location>
</feature>
<protein>
    <recommendedName>
        <fullName evidence="9">Tubulin-tyrosine ligase family protein</fullName>
    </recommendedName>
</protein>
<dbReference type="AlphaFoldDB" id="D7FQ42"/>
<feature type="region of interest" description="Disordered" evidence="6">
    <location>
        <begin position="164"/>
        <end position="209"/>
    </location>
</feature>
<dbReference type="SUPFAM" id="SSF56059">
    <property type="entry name" value="Glutathione synthetase ATP-binding domain-like"/>
    <property type="match status" value="1"/>
</dbReference>
<dbReference type="Gene3D" id="3.30.470.20">
    <property type="entry name" value="ATP-grasp fold, B domain"/>
    <property type="match status" value="1"/>
</dbReference>
<feature type="region of interest" description="Disordered" evidence="6">
    <location>
        <begin position="449"/>
        <end position="496"/>
    </location>
</feature>
<evidence type="ECO:0000313" key="8">
    <source>
        <dbReference type="Proteomes" id="UP000002630"/>
    </source>
</evidence>